<dbReference type="GO" id="GO:0005525">
    <property type="term" value="F:GTP binding"/>
    <property type="evidence" value="ECO:0007669"/>
    <property type="project" value="UniProtKB-KW"/>
</dbReference>
<gene>
    <name evidence="3" type="ORF">CO174_04335</name>
</gene>
<evidence type="ECO:0000256" key="2">
    <source>
        <dbReference type="ARBA" id="ARBA00023134"/>
    </source>
</evidence>
<protein>
    <submittedName>
        <fullName evidence="3">Uncharacterized protein</fullName>
    </submittedName>
</protein>
<reference evidence="4" key="1">
    <citation type="submission" date="2017-09" db="EMBL/GenBank/DDBJ databases">
        <title>Depth-based differentiation of microbial function through sediment-hosted aquifers and enrichment of novel symbionts in the deep terrestrial subsurface.</title>
        <authorList>
            <person name="Probst A.J."/>
            <person name="Ladd B."/>
            <person name="Jarett J.K."/>
            <person name="Geller-Mcgrath D.E."/>
            <person name="Sieber C.M.K."/>
            <person name="Emerson J.B."/>
            <person name="Anantharaman K."/>
            <person name="Thomas B.C."/>
            <person name="Malmstrom R."/>
            <person name="Stieglmeier M."/>
            <person name="Klingl A."/>
            <person name="Woyke T."/>
            <person name="Ryan C.M."/>
            <person name="Banfield J.F."/>
        </authorList>
    </citation>
    <scope>NUCLEOTIDE SEQUENCE [LARGE SCALE GENOMIC DNA]</scope>
</reference>
<dbReference type="Proteomes" id="UP000229385">
    <property type="component" value="Unassembled WGS sequence"/>
</dbReference>
<keyword evidence="2" id="KW-0342">GTP-binding</keyword>
<evidence type="ECO:0000313" key="3">
    <source>
        <dbReference type="EMBL" id="PJA45242.1"/>
    </source>
</evidence>
<keyword evidence="1" id="KW-0547">Nucleotide-binding</keyword>
<evidence type="ECO:0000256" key="1">
    <source>
        <dbReference type="ARBA" id="ARBA00022741"/>
    </source>
</evidence>
<dbReference type="Gene3D" id="3.30.1330.20">
    <property type="entry name" value="Tubulin/FtsZ, C-terminal domain"/>
    <property type="match status" value="1"/>
</dbReference>
<accession>A0A2M7XBM0</accession>
<dbReference type="InterPro" id="IPR037103">
    <property type="entry name" value="Tubulin/FtsZ-like_C"/>
</dbReference>
<sequence length="36" mass="4010">MGEGIQERLDEQARIIFGLVEGEKLKNNIRIVLIGG</sequence>
<dbReference type="EMBL" id="PFWU01000046">
    <property type="protein sequence ID" value="PJA45242.1"/>
    <property type="molecule type" value="Genomic_DNA"/>
</dbReference>
<dbReference type="AlphaFoldDB" id="A0A2M7XBM0"/>
<evidence type="ECO:0000313" key="4">
    <source>
        <dbReference type="Proteomes" id="UP000229385"/>
    </source>
</evidence>
<comment type="caution">
    <text evidence="3">The sequence shown here is derived from an EMBL/GenBank/DDBJ whole genome shotgun (WGS) entry which is preliminary data.</text>
</comment>
<organism evidence="3 4">
    <name type="scientific">Candidatus Uhrbacteria bacterium CG_4_9_14_3_um_filter_50_9</name>
    <dbReference type="NCBI Taxonomy" id="1975035"/>
    <lineage>
        <taxon>Bacteria</taxon>
        <taxon>Candidatus Uhriibacteriota</taxon>
    </lineage>
</organism>
<proteinExistence type="predicted"/>
<name>A0A2M7XBM0_9BACT</name>